<dbReference type="GO" id="GO:0004197">
    <property type="term" value="F:cysteine-type endopeptidase activity"/>
    <property type="evidence" value="ECO:0007669"/>
    <property type="project" value="InterPro"/>
</dbReference>
<comment type="caution">
    <text evidence="2">The sequence shown here is derived from an EMBL/GenBank/DDBJ whole genome shotgun (WGS) entry which is preliminary data.</text>
</comment>
<dbReference type="RefSeq" id="WP_099155362.1">
    <property type="nucleotide sequence ID" value="NZ_PDUD01000059.1"/>
</dbReference>
<organism evidence="2 3">
    <name type="scientific">Flavilitoribacter nigricans (strain ATCC 23147 / DSM 23189 / NBRC 102662 / NCIMB 1420 / SS-2)</name>
    <name type="common">Lewinella nigricans</name>
    <dbReference type="NCBI Taxonomy" id="1122177"/>
    <lineage>
        <taxon>Bacteria</taxon>
        <taxon>Pseudomonadati</taxon>
        <taxon>Bacteroidota</taxon>
        <taxon>Saprospiria</taxon>
        <taxon>Saprospirales</taxon>
        <taxon>Lewinellaceae</taxon>
        <taxon>Flavilitoribacter</taxon>
    </lineage>
</organism>
<dbReference type="InterPro" id="IPR005532">
    <property type="entry name" value="SUMF_dom"/>
</dbReference>
<gene>
    <name evidence="2" type="ORF">CRP01_38145</name>
</gene>
<dbReference type="GO" id="GO:0006508">
    <property type="term" value="P:proteolysis"/>
    <property type="evidence" value="ECO:0007669"/>
    <property type="project" value="InterPro"/>
</dbReference>
<dbReference type="InterPro" id="IPR042095">
    <property type="entry name" value="SUMF_sf"/>
</dbReference>
<protein>
    <recommendedName>
        <fullName evidence="1">Caspase family p20 domain-containing protein</fullName>
    </recommendedName>
</protein>
<dbReference type="EMBL" id="PDUD01000059">
    <property type="protein sequence ID" value="PHN01232.1"/>
    <property type="molecule type" value="Genomic_DNA"/>
</dbReference>
<dbReference type="Pfam" id="PF03781">
    <property type="entry name" value="FGE-sulfatase"/>
    <property type="match status" value="1"/>
</dbReference>
<dbReference type="InterPro" id="IPR016187">
    <property type="entry name" value="CTDL_fold"/>
</dbReference>
<proteinExistence type="predicted"/>
<dbReference type="InterPro" id="IPR051043">
    <property type="entry name" value="Sulfatase_Mod_Factor_Kinase"/>
</dbReference>
<dbReference type="SUPFAM" id="SSF52129">
    <property type="entry name" value="Caspase-like"/>
    <property type="match status" value="1"/>
</dbReference>
<dbReference type="InterPro" id="IPR029030">
    <property type="entry name" value="Caspase-like_dom_sf"/>
</dbReference>
<dbReference type="Pfam" id="PF00656">
    <property type="entry name" value="Peptidase_C14"/>
    <property type="match status" value="1"/>
</dbReference>
<feature type="domain" description="Caspase family p20" evidence="1">
    <location>
        <begin position="31"/>
        <end position="109"/>
    </location>
</feature>
<accession>A0A2D0MY76</accession>
<dbReference type="InterPro" id="IPR001309">
    <property type="entry name" value="Pept_C14_p20"/>
</dbReference>
<dbReference type="GO" id="GO:0120147">
    <property type="term" value="F:formylglycine-generating oxidase activity"/>
    <property type="evidence" value="ECO:0007669"/>
    <property type="project" value="TreeGrafter"/>
</dbReference>
<dbReference type="PANTHER" id="PTHR23150:SF35">
    <property type="entry name" value="BLL6746 PROTEIN"/>
    <property type="match status" value="1"/>
</dbReference>
<keyword evidence="3" id="KW-1185">Reference proteome</keyword>
<evidence type="ECO:0000313" key="2">
    <source>
        <dbReference type="EMBL" id="PHN01232.1"/>
    </source>
</evidence>
<reference evidence="2 3" key="1">
    <citation type="submission" date="2017-10" db="EMBL/GenBank/DDBJ databases">
        <title>The draft genome sequence of Lewinella nigricans NBRC 102662.</title>
        <authorList>
            <person name="Wang K."/>
        </authorList>
    </citation>
    <scope>NUCLEOTIDE SEQUENCE [LARGE SCALE GENOMIC DNA]</scope>
    <source>
        <strain evidence="2 3">NBRC 102662</strain>
    </source>
</reference>
<dbReference type="AlphaFoldDB" id="A0A2D0MY76"/>
<dbReference type="Gene3D" id="3.90.1580.10">
    <property type="entry name" value="paralog of FGE (formylglycine-generating enzyme)"/>
    <property type="match status" value="1"/>
</dbReference>
<dbReference type="Gene3D" id="3.40.50.1460">
    <property type="match status" value="1"/>
</dbReference>
<dbReference type="SUPFAM" id="SSF56436">
    <property type="entry name" value="C-type lectin-like"/>
    <property type="match status" value="1"/>
</dbReference>
<evidence type="ECO:0000313" key="3">
    <source>
        <dbReference type="Proteomes" id="UP000223913"/>
    </source>
</evidence>
<name>A0A2D0MY76_FLAN2</name>
<sequence>MYALFKPSLIFWFFTIIFSVPNIVHSQNYNGQDYAFIFYNTHFTKGWTPLTEVEKEVKILSKELTESYQFKVEQFANLTNDELHEKLKEINSRPFTAQDQVLFFFSSHGLYKEHSNQGYLIPSDGPKASRYGEGWLSYGQLRDYLGENRAKHILVALDACHSGAFGNRYRGHPKGLPWQGEVNCETLARSSLRYRSRLYFSSGNKMERTPAESVFVDRWLQCLRELPRKGRYVVSSNDLEQYVNTISVSSPENGTFYGHEPSGEFVFVHKDVCQPGVVDQVKRQPPPKVVDSRKVIAIPKLTDIPGGTFKMGRKTGTTFGTADHVHLVEVGPFAIAPVEVTFENFDAYCEEKKLPLPEDEGWGRGKQPVINVSWFDAVNYCNWLSEKFGYQKVYQINGGEVFADLKANGYRLPTEAEWEYVASRPAHSGGGNYLRRGEGQADFGNGKSIADPGELNFDASPGLKTNSSITGYSREQPVQSGSLANANPLFLFDLSGNVAEWCNDWYADDFYTYSPKENPVGPLGGTRRVIRGGSFQDGPNEIQSFSRDSRPPIYRGKTLGFRLARNL</sequence>
<dbReference type="InterPro" id="IPR011600">
    <property type="entry name" value="Pept_C14_caspase"/>
</dbReference>
<dbReference type="PROSITE" id="PS50208">
    <property type="entry name" value="CASPASE_P20"/>
    <property type="match status" value="1"/>
</dbReference>
<dbReference type="OrthoDB" id="9768004at2"/>
<dbReference type="Proteomes" id="UP000223913">
    <property type="component" value="Unassembled WGS sequence"/>
</dbReference>
<dbReference type="PANTHER" id="PTHR23150">
    <property type="entry name" value="SULFATASE MODIFYING FACTOR 1, 2"/>
    <property type="match status" value="1"/>
</dbReference>
<evidence type="ECO:0000259" key="1">
    <source>
        <dbReference type="PROSITE" id="PS50208"/>
    </source>
</evidence>